<accession>A0A974PRB7</accession>
<dbReference type="EMBL" id="CP063362">
    <property type="protein sequence ID" value="QRG08352.1"/>
    <property type="molecule type" value="Genomic_DNA"/>
</dbReference>
<protein>
    <submittedName>
        <fullName evidence="1">Uncharacterized protein</fullName>
    </submittedName>
</protein>
<evidence type="ECO:0000313" key="2">
    <source>
        <dbReference type="Proteomes" id="UP000596427"/>
    </source>
</evidence>
<gene>
    <name evidence="1" type="ORF">EZH22_08700</name>
</gene>
<name>A0A974PRB7_9HYPH</name>
<dbReference type="Proteomes" id="UP000596427">
    <property type="component" value="Chromosome"/>
</dbReference>
<reference evidence="1 2" key="1">
    <citation type="submission" date="2020-10" db="EMBL/GenBank/DDBJ databases">
        <title>Degradation of 1,4-Dioxane by Xanthobacter sp. YN2, via a Novel Group-2 Soluble Di-Iron Monooxygenase.</title>
        <authorList>
            <person name="Ma F."/>
            <person name="Wang Y."/>
            <person name="Yang J."/>
            <person name="Guo H."/>
            <person name="Su D."/>
            <person name="Yu L."/>
        </authorList>
    </citation>
    <scope>NUCLEOTIDE SEQUENCE [LARGE SCALE GENOMIC DNA]</scope>
    <source>
        <strain evidence="1 2">YN2</strain>
    </source>
</reference>
<dbReference type="KEGG" id="xdi:EZH22_08700"/>
<proteinExistence type="predicted"/>
<sequence length="83" mass="8880">MTIFMDRSLSPDAAAPERVRAVFFRGGFAERAGEIRAAAGKPAALESITVPRDQEVGVPCIFLRHGARGPGFAARSPLLLPNF</sequence>
<organism evidence="1 2">
    <name type="scientific">Xanthobacter dioxanivorans</name>
    <dbReference type="NCBI Taxonomy" id="2528964"/>
    <lineage>
        <taxon>Bacteria</taxon>
        <taxon>Pseudomonadati</taxon>
        <taxon>Pseudomonadota</taxon>
        <taxon>Alphaproteobacteria</taxon>
        <taxon>Hyphomicrobiales</taxon>
        <taxon>Xanthobacteraceae</taxon>
        <taxon>Xanthobacter</taxon>
    </lineage>
</organism>
<evidence type="ECO:0000313" key="1">
    <source>
        <dbReference type="EMBL" id="QRG08352.1"/>
    </source>
</evidence>
<dbReference type="AlphaFoldDB" id="A0A974PRB7"/>
<keyword evidence="2" id="KW-1185">Reference proteome</keyword>
<dbReference type="RefSeq" id="WP_203195263.1">
    <property type="nucleotide sequence ID" value="NZ_CP063362.1"/>
</dbReference>